<dbReference type="PANTHER" id="PTHR35995">
    <property type="entry name" value="OS04G0690500 PROTEIN"/>
    <property type="match status" value="1"/>
</dbReference>
<evidence type="ECO:0000313" key="1">
    <source>
        <dbReference type="EMBL" id="RVX22389.1"/>
    </source>
</evidence>
<name>A0A438KMG3_VITVI</name>
<accession>A0A438KMG3</accession>
<gene>
    <name evidence="1" type="ORF">CK203_012509</name>
</gene>
<dbReference type="AlphaFoldDB" id="A0A438KMG3"/>
<dbReference type="EMBL" id="QGNW01000003">
    <property type="protein sequence ID" value="RVX22389.1"/>
    <property type="molecule type" value="Genomic_DNA"/>
</dbReference>
<dbReference type="Proteomes" id="UP000288805">
    <property type="component" value="Unassembled WGS sequence"/>
</dbReference>
<protein>
    <submittedName>
        <fullName evidence="1">Uncharacterized protein</fullName>
    </submittedName>
</protein>
<evidence type="ECO:0000313" key="2">
    <source>
        <dbReference type="Proteomes" id="UP000288805"/>
    </source>
</evidence>
<organism evidence="1 2">
    <name type="scientific">Vitis vinifera</name>
    <name type="common">Grape</name>
    <dbReference type="NCBI Taxonomy" id="29760"/>
    <lineage>
        <taxon>Eukaryota</taxon>
        <taxon>Viridiplantae</taxon>
        <taxon>Streptophyta</taxon>
        <taxon>Embryophyta</taxon>
        <taxon>Tracheophyta</taxon>
        <taxon>Spermatophyta</taxon>
        <taxon>Magnoliopsida</taxon>
        <taxon>eudicotyledons</taxon>
        <taxon>Gunneridae</taxon>
        <taxon>Pentapetalae</taxon>
        <taxon>rosids</taxon>
        <taxon>Vitales</taxon>
        <taxon>Vitaceae</taxon>
        <taxon>Viteae</taxon>
        <taxon>Vitis</taxon>
    </lineage>
</organism>
<dbReference type="PANTHER" id="PTHR35995:SF1">
    <property type="entry name" value="OS04G0690500 PROTEIN"/>
    <property type="match status" value="1"/>
</dbReference>
<comment type="caution">
    <text evidence="1">The sequence shown here is derived from an EMBL/GenBank/DDBJ whole genome shotgun (WGS) entry which is preliminary data.</text>
</comment>
<proteinExistence type="predicted"/>
<sequence>MNLYREDNPCCCYFHPKEVIVGVCPLCLNERLLILAAKQGHHSLAKGHHRTHSLMHKKPPINLPKIFALGSFLTRLEFRHWKSDHSDHDASTSQEGMYCGVVVVVIVSSSSESPFSSPVFLAPNHHILTPKSFFVDSFISIKFEDNGVASWEKTTATKVPLQHCTNMPLSKEVKGTKSVVEHAKPRATLRWRKRIGHLFQLIRWKRSSKANVCHVGSKVEGVKVMRKGWIRTLTKRKTKE</sequence>
<reference evidence="1 2" key="1">
    <citation type="journal article" date="2018" name="PLoS Genet.">
        <title>Population sequencing reveals clonal diversity and ancestral inbreeding in the grapevine cultivar Chardonnay.</title>
        <authorList>
            <person name="Roach M.J."/>
            <person name="Johnson D.L."/>
            <person name="Bohlmann J."/>
            <person name="van Vuuren H.J."/>
            <person name="Jones S.J."/>
            <person name="Pretorius I.S."/>
            <person name="Schmidt S.A."/>
            <person name="Borneman A.R."/>
        </authorList>
    </citation>
    <scope>NUCLEOTIDE SEQUENCE [LARGE SCALE GENOMIC DNA]</scope>
    <source>
        <strain evidence="2">cv. Chardonnay</strain>
        <tissue evidence="1">Leaf</tissue>
    </source>
</reference>